<dbReference type="Proteomes" id="UP000590564">
    <property type="component" value="Unassembled WGS sequence"/>
</dbReference>
<dbReference type="EMBL" id="CP026606">
    <property type="protein sequence ID" value="AVB75660.1"/>
    <property type="molecule type" value="Genomic_DNA"/>
</dbReference>
<dbReference type="Proteomes" id="UP000567099">
    <property type="component" value="Unassembled WGS sequence"/>
</dbReference>
<dbReference type="EMBL" id="JACHIQ010000002">
    <property type="protein sequence ID" value="MBB6067834.1"/>
    <property type="molecule type" value="Genomic_DNA"/>
</dbReference>
<dbReference type="RefSeq" id="WP_104837324.1">
    <property type="nucleotide sequence ID" value="NZ_CP026606.1"/>
</dbReference>
<evidence type="ECO:0000313" key="5">
    <source>
        <dbReference type="Proteomes" id="UP000239462"/>
    </source>
</evidence>
<organism evidence="1 5">
    <name type="scientific">Methanococcus maripaludis</name>
    <name type="common">Methanococcus deltae</name>
    <dbReference type="NCBI Taxonomy" id="39152"/>
    <lineage>
        <taxon>Archaea</taxon>
        <taxon>Methanobacteriati</taxon>
        <taxon>Methanobacteriota</taxon>
        <taxon>Methanomada group</taxon>
        <taxon>Methanococci</taxon>
        <taxon>Methanococcales</taxon>
        <taxon>Methanococcaceae</taxon>
        <taxon>Methanococcus</taxon>
    </lineage>
</organism>
<reference evidence="1" key="2">
    <citation type="submission" date="2018-02" db="EMBL/GenBank/DDBJ databases">
        <title>Complete genome sequence of the Methanococcus maripaludis type strain JJ (DSM 2067), a model for selenoprotein synthesis in Archaea.</title>
        <authorList>
            <person name="Poehlein A."/>
            <person name="Heym D."/>
            <person name="Quitzke V."/>
            <person name="Fersch J."/>
            <person name="Daniel R."/>
            <person name="Rother M."/>
        </authorList>
    </citation>
    <scope>NUCLEOTIDE SEQUENCE [LARGE SCALE GENOMIC DNA]</scope>
    <source>
        <strain evidence="1">DSM 2067</strain>
    </source>
</reference>
<dbReference type="AlphaFoldDB" id="A0A2L1C8X4"/>
<reference evidence="5" key="1">
    <citation type="journal article" date="2018" name="Genome Announc.">
        <title>Complete Genome Sequence of the Methanococcus maripaludis Type Strain JJ (DSM 2067), a Model for Selenoprotein Synthesis in Archaea.</title>
        <authorList>
            <person name="Poehlein A."/>
            <person name="Heym D."/>
            <person name="Quitzke V."/>
            <person name="Fersch J."/>
            <person name="Daniel R."/>
            <person name="Rother M."/>
        </authorList>
    </citation>
    <scope>NUCLEOTIDE SEQUENCE [LARGE SCALE GENOMIC DNA]</scope>
    <source>
        <strain evidence="5">DSM 2067</strain>
    </source>
</reference>
<evidence type="ECO:0000313" key="2">
    <source>
        <dbReference type="EMBL" id="MBA2864077.1"/>
    </source>
</evidence>
<evidence type="ECO:0000313" key="7">
    <source>
        <dbReference type="Proteomes" id="UP000584706"/>
    </source>
</evidence>
<evidence type="ECO:0000313" key="6">
    <source>
        <dbReference type="Proteomes" id="UP000567099"/>
    </source>
</evidence>
<dbReference type="Proteomes" id="UP000584706">
    <property type="component" value="Unassembled WGS sequence"/>
</dbReference>
<name>A0A2L1C8X4_METMI</name>
<evidence type="ECO:0000313" key="3">
    <source>
        <dbReference type="EMBL" id="MBB6067834.1"/>
    </source>
</evidence>
<reference evidence="7 8" key="3">
    <citation type="submission" date="2020-08" db="EMBL/GenBank/DDBJ databases">
        <title>Genomic Encyclopedia of Type Strains, Phase IV (KMG-V): Genome sequencing to study the core and pangenomes of soil and plant-associated prokaryotes.</title>
        <authorList>
            <person name="Whitman W."/>
        </authorList>
    </citation>
    <scope>NUCLEOTIDE SEQUENCE [LARGE SCALE GENOMIC DNA]</scope>
    <source>
        <strain evidence="2 6">C13</strain>
        <strain evidence="4 8">D1</strain>
        <strain evidence="3 7">DSM 7078</strain>
    </source>
</reference>
<dbReference type="GeneID" id="36101337"/>
<proteinExistence type="predicted"/>
<dbReference type="EMBL" id="JACHED010000002">
    <property type="protein sequence ID" value="MBB6497002.1"/>
    <property type="molecule type" value="Genomic_DNA"/>
</dbReference>
<dbReference type="EMBL" id="JACDUO010000001">
    <property type="protein sequence ID" value="MBA2864077.1"/>
    <property type="molecule type" value="Genomic_DNA"/>
</dbReference>
<protein>
    <submittedName>
        <fullName evidence="1">Uncharacterized protein</fullName>
    </submittedName>
</protein>
<dbReference type="KEGG" id="mmad:MMJJ_02420"/>
<gene>
    <name evidence="2" type="ORF">HNP94_001077</name>
    <name evidence="4" type="ORF">HNP96_001043</name>
    <name evidence="3" type="ORF">HNP97_001344</name>
    <name evidence="1" type="ORF">MMJJ_02420</name>
</gene>
<dbReference type="Proteomes" id="UP000239462">
    <property type="component" value="Chromosome"/>
</dbReference>
<evidence type="ECO:0000313" key="4">
    <source>
        <dbReference type="EMBL" id="MBB6497002.1"/>
    </source>
</evidence>
<evidence type="ECO:0000313" key="8">
    <source>
        <dbReference type="Proteomes" id="UP000590564"/>
    </source>
</evidence>
<accession>A0A2L1C8X4</accession>
<evidence type="ECO:0000313" key="1">
    <source>
        <dbReference type="EMBL" id="AVB75660.1"/>
    </source>
</evidence>
<sequence>MISYDGSTGENEIILRNMEYLENKNHIYTSEIVPEALKKTLSGIESIGMAEKLLPEICDVRVKDDLKKILSSEKKGLIDHVVLILNYEYFNNGIDISNIDLIDSF</sequence>